<reference evidence="1 2" key="1">
    <citation type="submission" date="2024-09" db="EMBL/GenBank/DDBJ databases">
        <authorList>
            <person name="Sun Q."/>
            <person name="Mori K."/>
        </authorList>
    </citation>
    <scope>NUCLEOTIDE SEQUENCE [LARGE SCALE GENOMIC DNA]</scope>
    <source>
        <strain evidence="1 2">ATCC 51272</strain>
    </source>
</reference>
<protein>
    <submittedName>
        <fullName evidence="1">Uncharacterized protein</fullName>
    </submittedName>
</protein>
<proteinExistence type="predicted"/>
<gene>
    <name evidence="1" type="ORF">ACFFK8_11195</name>
</gene>
<keyword evidence="2" id="KW-1185">Reference proteome</keyword>
<name>A0ABV5ZLT9_9BACT</name>
<sequence length="170" mass="18722">MKIIKHRHCTQPWPLRIIVIVWLCIGAAASVMGEETHIMIWQKTGGTVSYALSAKPKIIYQGDTLLLQTENITIAYPVTNLDRITFDHTANGIAAAHQNNLPHGTITATPDGISIQGFEPSTPIYVYSLDGKIVATHRTDNNGSLCFRFPSSQRLFIVKAGLSTIKLVRP</sequence>
<organism evidence="1 2">
    <name type="scientific">Hallella seregens ATCC 51272</name>
    <dbReference type="NCBI Taxonomy" id="1336250"/>
    <lineage>
        <taxon>Bacteria</taxon>
        <taxon>Pseudomonadati</taxon>
        <taxon>Bacteroidota</taxon>
        <taxon>Bacteroidia</taxon>
        <taxon>Bacteroidales</taxon>
        <taxon>Prevotellaceae</taxon>
        <taxon>Hallella</taxon>
    </lineage>
</organism>
<dbReference type="RefSeq" id="WP_015298572.1">
    <property type="nucleotide sequence ID" value="NZ_JBHLZF010000002.1"/>
</dbReference>
<evidence type="ECO:0000313" key="2">
    <source>
        <dbReference type="Proteomes" id="UP001589688"/>
    </source>
</evidence>
<comment type="caution">
    <text evidence="1">The sequence shown here is derived from an EMBL/GenBank/DDBJ whole genome shotgun (WGS) entry which is preliminary data.</text>
</comment>
<accession>A0ABV5ZLT9</accession>
<evidence type="ECO:0000313" key="1">
    <source>
        <dbReference type="EMBL" id="MFB9898342.1"/>
    </source>
</evidence>
<dbReference type="EMBL" id="JBHLZF010000002">
    <property type="protein sequence ID" value="MFB9898342.1"/>
    <property type="molecule type" value="Genomic_DNA"/>
</dbReference>
<dbReference type="Proteomes" id="UP001589688">
    <property type="component" value="Unassembled WGS sequence"/>
</dbReference>